<proteinExistence type="predicted"/>
<evidence type="ECO:0000313" key="2">
    <source>
        <dbReference type="Proteomes" id="UP000479526"/>
    </source>
</evidence>
<dbReference type="Proteomes" id="UP000479526">
    <property type="component" value="Unassembled WGS sequence"/>
</dbReference>
<evidence type="ECO:0008006" key="3">
    <source>
        <dbReference type="Google" id="ProtNLM"/>
    </source>
</evidence>
<sequence length="119" mass="13052">MTEDVAIDEEWVPSACTLPTAERPLRLAEFDGLFAEAVQSVTRPDRTRLRLDLVFSPENAARTADLAARENGCCSFFTFTLTVTGGRLVLEVAVPPEQAEVLDALQTRAATTRGARKDR</sequence>
<organism evidence="1 2">
    <name type="scientific">Herbidospora solisilvae</name>
    <dbReference type="NCBI Taxonomy" id="2696284"/>
    <lineage>
        <taxon>Bacteria</taxon>
        <taxon>Bacillati</taxon>
        <taxon>Actinomycetota</taxon>
        <taxon>Actinomycetes</taxon>
        <taxon>Streptosporangiales</taxon>
        <taxon>Streptosporangiaceae</taxon>
        <taxon>Herbidospora</taxon>
    </lineage>
</organism>
<accession>A0A7C9NMA1</accession>
<protein>
    <recommendedName>
        <fullName evidence="3">Arsenate reductase</fullName>
    </recommendedName>
</protein>
<keyword evidence="2" id="KW-1185">Reference proteome</keyword>
<reference evidence="1 2" key="1">
    <citation type="submission" date="2020-01" db="EMBL/GenBank/DDBJ databases">
        <title>Herbidospora sp. NEAU-GS84 nov., a novel actinomycete isolated from soil.</title>
        <authorList>
            <person name="Han L."/>
        </authorList>
    </citation>
    <scope>NUCLEOTIDE SEQUENCE [LARGE SCALE GENOMIC DNA]</scope>
    <source>
        <strain evidence="1 2">NEAU-GS84</strain>
    </source>
</reference>
<gene>
    <name evidence="1" type="ORF">GT755_09900</name>
</gene>
<name>A0A7C9NMA1_9ACTN</name>
<dbReference type="AlphaFoldDB" id="A0A7C9NMA1"/>
<evidence type="ECO:0000313" key="1">
    <source>
        <dbReference type="EMBL" id="NAS21996.1"/>
    </source>
</evidence>
<dbReference type="RefSeq" id="WP_161479442.1">
    <property type="nucleotide sequence ID" value="NZ_WXEW01000003.1"/>
</dbReference>
<dbReference type="EMBL" id="WXEW01000003">
    <property type="protein sequence ID" value="NAS21996.1"/>
    <property type="molecule type" value="Genomic_DNA"/>
</dbReference>
<comment type="caution">
    <text evidence="1">The sequence shown here is derived from an EMBL/GenBank/DDBJ whole genome shotgun (WGS) entry which is preliminary data.</text>
</comment>